<dbReference type="AlphaFoldDB" id="A0A6A5VKC7"/>
<dbReference type="PANTHER" id="PTHR33112:SF16">
    <property type="entry name" value="HETEROKARYON INCOMPATIBILITY DOMAIN-CONTAINING PROTEIN"/>
    <property type="match status" value="1"/>
</dbReference>
<evidence type="ECO:0000259" key="1">
    <source>
        <dbReference type="Pfam" id="PF06985"/>
    </source>
</evidence>
<feature type="domain" description="Heterokaryon incompatibility" evidence="1">
    <location>
        <begin position="83"/>
        <end position="246"/>
    </location>
</feature>
<accession>A0A6A5VKC7</accession>
<dbReference type="Pfam" id="PF06985">
    <property type="entry name" value="HET"/>
    <property type="match status" value="1"/>
</dbReference>
<dbReference type="InterPro" id="IPR010730">
    <property type="entry name" value="HET"/>
</dbReference>
<dbReference type="PANTHER" id="PTHR33112">
    <property type="entry name" value="DOMAIN PROTEIN, PUTATIVE-RELATED"/>
    <property type="match status" value="1"/>
</dbReference>
<dbReference type="Proteomes" id="UP000800036">
    <property type="component" value="Unassembled WGS sequence"/>
</dbReference>
<evidence type="ECO:0000313" key="3">
    <source>
        <dbReference type="Proteomes" id="UP000800036"/>
    </source>
</evidence>
<keyword evidence="3" id="KW-1185">Reference proteome</keyword>
<dbReference type="OrthoDB" id="5347061at2759"/>
<name>A0A6A5VKC7_9PLEO</name>
<dbReference type="EMBL" id="ML976664">
    <property type="protein sequence ID" value="KAF1977080.1"/>
    <property type="molecule type" value="Genomic_DNA"/>
</dbReference>
<proteinExistence type="predicted"/>
<evidence type="ECO:0000313" key="2">
    <source>
        <dbReference type="EMBL" id="KAF1977080.1"/>
    </source>
</evidence>
<reference evidence="2" key="1">
    <citation type="journal article" date="2020" name="Stud. Mycol.">
        <title>101 Dothideomycetes genomes: a test case for predicting lifestyles and emergence of pathogens.</title>
        <authorList>
            <person name="Haridas S."/>
            <person name="Albert R."/>
            <person name="Binder M."/>
            <person name="Bloem J."/>
            <person name="Labutti K."/>
            <person name="Salamov A."/>
            <person name="Andreopoulos B."/>
            <person name="Baker S."/>
            <person name="Barry K."/>
            <person name="Bills G."/>
            <person name="Bluhm B."/>
            <person name="Cannon C."/>
            <person name="Castanera R."/>
            <person name="Culley D."/>
            <person name="Daum C."/>
            <person name="Ezra D."/>
            <person name="Gonzalez J."/>
            <person name="Henrissat B."/>
            <person name="Kuo A."/>
            <person name="Liang C."/>
            <person name="Lipzen A."/>
            <person name="Lutzoni F."/>
            <person name="Magnuson J."/>
            <person name="Mondo S."/>
            <person name="Nolan M."/>
            <person name="Ohm R."/>
            <person name="Pangilinan J."/>
            <person name="Park H.-J."/>
            <person name="Ramirez L."/>
            <person name="Alfaro M."/>
            <person name="Sun H."/>
            <person name="Tritt A."/>
            <person name="Yoshinaga Y."/>
            <person name="Zwiers L.-H."/>
            <person name="Turgeon B."/>
            <person name="Goodwin S."/>
            <person name="Spatafora J."/>
            <person name="Crous P."/>
            <person name="Grigoriev I."/>
        </authorList>
    </citation>
    <scope>NUCLEOTIDE SEQUENCE</scope>
    <source>
        <strain evidence="2">CBS 107.79</strain>
    </source>
</reference>
<protein>
    <submittedName>
        <fullName evidence="2">HET-domain-containing protein</fullName>
    </submittedName>
</protein>
<organism evidence="2 3">
    <name type="scientific">Bimuria novae-zelandiae CBS 107.79</name>
    <dbReference type="NCBI Taxonomy" id="1447943"/>
    <lineage>
        <taxon>Eukaryota</taxon>
        <taxon>Fungi</taxon>
        <taxon>Dikarya</taxon>
        <taxon>Ascomycota</taxon>
        <taxon>Pezizomycotina</taxon>
        <taxon>Dothideomycetes</taxon>
        <taxon>Pleosporomycetidae</taxon>
        <taxon>Pleosporales</taxon>
        <taxon>Massarineae</taxon>
        <taxon>Didymosphaeriaceae</taxon>
        <taxon>Bimuria</taxon>
    </lineage>
</organism>
<sequence length="504" mass="57059">MSPATPGLWKGRKSTIYRDLPSRVDTDATFGFIERCLQQCLETHTGCTSAQEFVFTPKRLLQTNLHGRTIRVVTLLTEHTPRYDALSYCWGSQKPLSTTRKTIRSKQEAIDWNDLPSVFQDAITVTNRLGIHYIWIDSLCIVQDDELDWAEQSSKMGRIYQGAFVTIAAAQSEDSRQGFLGAGRECVTHYSTDSDGRIAAVRIRKAVVSGIHFHILWDDSSHDVAWCDLAAGAIDALDTRGWALQESDLATRRIVYSNGEVQWTCKVARKCECIDEGPDRTVDFGPRTLSLLHYSETWRGTVLDISARKFTYEIDKTTCNIRNCVRAVSRRELKVTWHPGSAATMLTIVVDAACVPTTSDPFGRVSEGYIKLFGPVRTGWICFQHTDAVLQLRHRTEWFAKTRSFSADGLLEPVRNVFCKGEQHTVCRSEDVEQKPFDWTPVKYLLWQKTDISGLPYYDALVLGVSKRKPGCYERLGIVHMRLSRRRAYLAGQAEEANELVTII</sequence>
<gene>
    <name evidence="2" type="ORF">BU23DRAFT_662433</name>
</gene>